<comment type="caution">
    <text evidence="2">The sequence shown here is derived from an EMBL/GenBank/DDBJ whole genome shotgun (WGS) entry which is preliminary data.</text>
</comment>
<evidence type="ECO:0008006" key="4">
    <source>
        <dbReference type="Google" id="ProtNLM"/>
    </source>
</evidence>
<dbReference type="PANTHER" id="PTHR21588">
    <property type="entry name" value="COILED-COIL-HELIX-COILED-COIL-HELIX DOMAIN CONTAINING 6"/>
    <property type="match status" value="1"/>
</dbReference>
<name>A0ABQ9GG16_9NEOP</name>
<evidence type="ECO:0000313" key="3">
    <source>
        <dbReference type="Proteomes" id="UP001159363"/>
    </source>
</evidence>
<dbReference type="EMBL" id="JARBHB010000013">
    <property type="protein sequence ID" value="KAJ8870226.1"/>
    <property type="molecule type" value="Genomic_DNA"/>
</dbReference>
<organism evidence="2 3">
    <name type="scientific">Dryococelus australis</name>
    <dbReference type="NCBI Taxonomy" id="614101"/>
    <lineage>
        <taxon>Eukaryota</taxon>
        <taxon>Metazoa</taxon>
        <taxon>Ecdysozoa</taxon>
        <taxon>Arthropoda</taxon>
        <taxon>Hexapoda</taxon>
        <taxon>Insecta</taxon>
        <taxon>Pterygota</taxon>
        <taxon>Neoptera</taxon>
        <taxon>Polyneoptera</taxon>
        <taxon>Phasmatodea</taxon>
        <taxon>Verophasmatodea</taxon>
        <taxon>Anareolatae</taxon>
        <taxon>Phasmatidae</taxon>
        <taxon>Eurycanthinae</taxon>
        <taxon>Dryococelus</taxon>
    </lineage>
</organism>
<feature type="region of interest" description="Disordered" evidence="1">
    <location>
        <begin position="32"/>
        <end position="61"/>
    </location>
</feature>
<sequence>MGGSQSTRKITVENVDPSDLIQVSDNVVKRIQGASEETAASDDQNKPKAPETPKFSESANIPSYRYGDSLPAFTSLQILQDKEAQLRQQDEYWRRRIEAMKEHHKQLNQIMDFEFNKARQEISELFHHVPSAVQDVIPCQLEKSAVARCYADNPRKTLNCAKEVHQFSACVDLKRSEIAKKRG</sequence>
<accession>A0ABQ9GG16</accession>
<dbReference type="PANTHER" id="PTHR21588:SF18">
    <property type="entry name" value="MICOS COMPLEX SUBUNIT MIC19"/>
    <property type="match status" value="1"/>
</dbReference>
<evidence type="ECO:0000256" key="1">
    <source>
        <dbReference type="SAM" id="MobiDB-lite"/>
    </source>
</evidence>
<protein>
    <recommendedName>
        <fullName evidence="4">MICOS complex subunit MIC19</fullName>
    </recommendedName>
</protein>
<gene>
    <name evidence="2" type="ORF">PR048_029243</name>
</gene>
<proteinExistence type="predicted"/>
<keyword evidence="3" id="KW-1185">Reference proteome</keyword>
<reference evidence="2 3" key="1">
    <citation type="submission" date="2023-02" db="EMBL/GenBank/DDBJ databases">
        <title>LHISI_Scaffold_Assembly.</title>
        <authorList>
            <person name="Stuart O.P."/>
            <person name="Cleave R."/>
            <person name="Magrath M.J.L."/>
            <person name="Mikheyev A.S."/>
        </authorList>
    </citation>
    <scope>NUCLEOTIDE SEQUENCE [LARGE SCALE GENOMIC DNA]</scope>
    <source>
        <strain evidence="2">Daus_M_001</strain>
        <tissue evidence="2">Leg muscle</tissue>
    </source>
</reference>
<evidence type="ECO:0000313" key="2">
    <source>
        <dbReference type="EMBL" id="KAJ8870226.1"/>
    </source>
</evidence>
<dbReference type="InterPro" id="IPR052632">
    <property type="entry name" value="MICOS_subunit_Mic19"/>
</dbReference>
<dbReference type="Proteomes" id="UP001159363">
    <property type="component" value="Chromosome 12"/>
</dbReference>